<dbReference type="Proteomes" id="UP000789920">
    <property type="component" value="Unassembled WGS sequence"/>
</dbReference>
<feature type="non-terminal residue" evidence="1">
    <location>
        <position position="1"/>
    </location>
</feature>
<gene>
    <name evidence="1" type="ORF">RPERSI_LOCUS3411</name>
</gene>
<dbReference type="EMBL" id="CAJVQC010004220">
    <property type="protein sequence ID" value="CAG8537616.1"/>
    <property type="molecule type" value="Genomic_DNA"/>
</dbReference>
<reference evidence="1" key="1">
    <citation type="submission" date="2021-06" db="EMBL/GenBank/DDBJ databases">
        <authorList>
            <person name="Kallberg Y."/>
            <person name="Tangrot J."/>
            <person name="Rosling A."/>
        </authorList>
    </citation>
    <scope>NUCLEOTIDE SEQUENCE</scope>
    <source>
        <strain evidence="1">MA461A</strain>
    </source>
</reference>
<keyword evidence="2" id="KW-1185">Reference proteome</keyword>
<name>A0ACA9LM54_9GLOM</name>
<proteinExistence type="predicted"/>
<comment type="caution">
    <text evidence="1">The sequence shown here is derived from an EMBL/GenBank/DDBJ whole genome shotgun (WGS) entry which is preliminary data.</text>
</comment>
<accession>A0ACA9LM54</accession>
<sequence length="131" mass="15236">VATLPFDAIHEFKKMLVYLIQKKLSNNSNLAREQCLSVLCIESQFVAVFREYLKHYIPSKRLYKCDFSSEDAYEILSKIFEDLDWRIRLYAQKQKTAVILFSSTSNLSDSVNLGSEIGKKKIIKNANQYLE</sequence>
<protein>
    <submittedName>
        <fullName evidence="1">15121_t:CDS:1</fullName>
    </submittedName>
</protein>
<evidence type="ECO:0000313" key="1">
    <source>
        <dbReference type="EMBL" id="CAG8537616.1"/>
    </source>
</evidence>
<organism evidence="1 2">
    <name type="scientific">Racocetra persica</name>
    <dbReference type="NCBI Taxonomy" id="160502"/>
    <lineage>
        <taxon>Eukaryota</taxon>
        <taxon>Fungi</taxon>
        <taxon>Fungi incertae sedis</taxon>
        <taxon>Mucoromycota</taxon>
        <taxon>Glomeromycotina</taxon>
        <taxon>Glomeromycetes</taxon>
        <taxon>Diversisporales</taxon>
        <taxon>Gigasporaceae</taxon>
        <taxon>Racocetra</taxon>
    </lineage>
</organism>
<evidence type="ECO:0000313" key="2">
    <source>
        <dbReference type="Proteomes" id="UP000789920"/>
    </source>
</evidence>